<accession>A0ACC3C230</accession>
<protein>
    <submittedName>
        <fullName evidence="1">Uncharacterized protein</fullName>
    </submittedName>
</protein>
<evidence type="ECO:0000313" key="1">
    <source>
        <dbReference type="EMBL" id="KAK1863923.1"/>
    </source>
</evidence>
<name>A0ACC3C230_PYRYE</name>
<evidence type="ECO:0000313" key="2">
    <source>
        <dbReference type="Proteomes" id="UP000798662"/>
    </source>
</evidence>
<dbReference type="Proteomes" id="UP000798662">
    <property type="component" value="Chromosome 2"/>
</dbReference>
<proteinExistence type="predicted"/>
<comment type="caution">
    <text evidence="1">The sequence shown here is derived from an EMBL/GenBank/DDBJ whole genome shotgun (WGS) entry which is preliminary data.</text>
</comment>
<organism evidence="1 2">
    <name type="scientific">Pyropia yezoensis</name>
    <name type="common">Susabi-nori</name>
    <name type="synonym">Porphyra yezoensis</name>
    <dbReference type="NCBI Taxonomy" id="2788"/>
    <lineage>
        <taxon>Eukaryota</taxon>
        <taxon>Rhodophyta</taxon>
        <taxon>Bangiophyceae</taxon>
        <taxon>Bangiales</taxon>
        <taxon>Bangiaceae</taxon>
        <taxon>Pyropia</taxon>
    </lineage>
</organism>
<keyword evidence="2" id="KW-1185">Reference proteome</keyword>
<gene>
    <name evidence="1" type="ORF">I4F81_006476</name>
</gene>
<reference evidence="1" key="1">
    <citation type="submission" date="2019-11" db="EMBL/GenBank/DDBJ databases">
        <title>Nori genome reveals adaptations in red seaweeds to the harsh intertidal environment.</title>
        <authorList>
            <person name="Wang D."/>
            <person name="Mao Y."/>
        </authorList>
    </citation>
    <scope>NUCLEOTIDE SEQUENCE</scope>
    <source>
        <tissue evidence="1">Gametophyte</tissue>
    </source>
</reference>
<dbReference type="EMBL" id="CM020619">
    <property type="protein sequence ID" value="KAK1863923.1"/>
    <property type="molecule type" value="Genomic_DNA"/>
</dbReference>
<sequence>MAASGSGFQFSQDDTRRTLLTSNSNGAATATAFFSGGSAAIASGGSWAPTSQGTYAAQPWSAQPLGALPVAPGHGPHGPVLPTSPVPVVVPARPADTPTGRAPTPPPGPSAPSARRPRNARRATRVSTAVPRSCSPAPSGPAGPANAASAPGTDGEDGELGVGDVLGMVKRSFATVRAALTEQRGKVDDMARQIAAGMSKVDRLAVLLEQSLTAHVADRATLESLRKRGDEIMERLSAADPSQAPAVQPQEEEEEDSFAWVDDLRTELLAMLKDDFNHAKSAWDVYKPMEAHYAALVLLVMEAQVVSSEEADEKLLMHMPARKRRGSKAPSTVVVYRYIKRAVSHFYENSGKAAVKAFISSINDSTGMGKQVPFKESNTRTVLTLSPSEARHLAEGDRCITEAYCHEALLKALANMVATIGASDLFEEPTPGSEEPTMVCLLAHMAFVVTKVREHLKLRGGEGAGATIQGNSQAGINEGHREPWIRELVRLDGVYWRLAAARNRLRLVDATSSTRASPARPAPPAPVEAATVHDNGGAAASDLPDGDGDGYAAMVVQGGGTLELVD</sequence>